<organism evidence="2 3">
    <name type="scientific">Anaerocolumna jejuensis DSM 15929</name>
    <dbReference type="NCBI Taxonomy" id="1121322"/>
    <lineage>
        <taxon>Bacteria</taxon>
        <taxon>Bacillati</taxon>
        <taxon>Bacillota</taxon>
        <taxon>Clostridia</taxon>
        <taxon>Lachnospirales</taxon>
        <taxon>Lachnospiraceae</taxon>
        <taxon>Anaerocolumna</taxon>
    </lineage>
</organism>
<dbReference type="Gene3D" id="3.40.50.880">
    <property type="match status" value="1"/>
</dbReference>
<keyword evidence="3" id="KW-1185">Reference proteome</keyword>
<dbReference type="SUPFAM" id="SSF52317">
    <property type="entry name" value="Class I glutamine amidotransferase-like"/>
    <property type="match status" value="1"/>
</dbReference>
<dbReference type="InterPro" id="IPR029062">
    <property type="entry name" value="Class_I_gatase-like"/>
</dbReference>
<evidence type="ECO:0000313" key="2">
    <source>
        <dbReference type="EMBL" id="SHK10073.1"/>
    </source>
</evidence>
<dbReference type="AlphaFoldDB" id="A0A1M6PQ67"/>
<reference evidence="2 3" key="1">
    <citation type="submission" date="2016-11" db="EMBL/GenBank/DDBJ databases">
        <authorList>
            <person name="Jaros S."/>
            <person name="Januszkiewicz K."/>
            <person name="Wedrychowicz H."/>
        </authorList>
    </citation>
    <scope>NUCLEOTIDE SEQUENCE [LARGE SCALE GENOMIC DNA]</scope>
    <source>
        <strain evidence="2 3">DSM 15929</strain>
    </source>
</reference>
<evidence type="ECO:0000259" key="1">
    <source>
        <dbReference type="Pfam" id="PF06283"/>
    </source>
</evidence>
<feature type="domain" description="ThuA-like" evidence="1">
    <location>
        <begin position="22"/>
        <end position="211"/>
    </location>
</feature>
<dbReference type="RefSeq" id="WP_073274782.1">
    <property type="nucleotide sequence ID" value="NZ_FRAC01000009.1"/>
</dbReference>
<gene>
    <name evidence="2" type="ORF">SAMN02745136_01687</name>
</gene>
<dbReference type="PANTHER" id="PTHR40469:SF2">
    <property type="entry name" value="GALACTOSE-BINDING DOMAIN-LIKE SUPERFAMILY PROTEIN"/>
    <property type="match status" value="1"/>
</dbReference>
<sequence>MIDVLLLCDDLWHPAEVIELGIKPLMNLYNFTVIKTAKDILTPEMIAKYPVIICCKGNAVNSSNSSPWFEEGVTEVCPKEFEEYVRKGGGFLSLHSGNTSKEGDAYTDFTGNYFVGHPPRCTVDVKITASHPIVDTVRDFTVRDEHYNIKLTAPDAAIFIKTYSESGGEQIGGYTRNMGKGRLCVLTPGHTLSVWQQEDFKQLLCNAINWCAGII</sequence>
<evidence type="ECO:0000313" key="3">
    <source>
        <dbReference type="Proteomes" id="UP000184386"/>
    </source>
</evidence>
<dbReference type="Proteomes" id="UP000184386">
    <property type="component" value="Unassembled WGS sequence"/>
</dbReference>
<dbReference type="Pfam" id="PF06283">
    <property type="entry name" value="ThuA"/>
    <property type="match status" value="1"/>
</dbReference>
<dbReference type="InterPro" id="IPR029010">
    <property type="entry name" value="ThuA-like"/>
</dbReference>
<name>A0A1M6PQ67_9FIRM</name>
<dbReference type="OrthoDB" id="9812305at2"/>
<accession>A0A1M6PQ67</accession>
<dbReference type="PANTHER" id="PTHR40469">
    <property type="entry name" value="SECRETED GLYCOSYL HYDROLASE"/>
    <property type="match status" value="1"/>
</dbReference>
<proteinExistence type="predicted"/>
<dbReference type="EMBL" id="FRAC01000009">
    <property type="protein sequence ID" value="SHK10073.1"/>
    <property type="molecule type" value="Genomic_DNA"/>
</dbReference>
<dbReference type="STRING" id="1121322.SAMN02745136_01687"/>
<protein>
    <submittedName>
        <fullName evidence="2">Trehalose utilisation</fullName>
    </submittedName>
</protein>